<feature type="region of interest" description="Disordered" evidence="1">
    <location>
        <begin position="235"/>
        <end position="274"/>
    </location>
</feature>
<feature type="compositionally biased region" description="Low complexity" evidence="1">
    <location>
        <begin position="257"/>
        <end position="266"/>
    </location>
</feature>
<name>A0A4S8LV22_DENBC</name>
<feature type="region of interest" description="Disordered" evidence="1">
    <location>
        <begin position="678"/>
        <end position="733"/>
    </location>
</feature>
<dbReference type="OrthoDB" id="3260408at2759"/>
<feature type="chain" id="PRO_5020726606" evidence="2">
    <location>
        <begin position="17"/>
        <end position="753"/>
    </location>
</feature>
<evidence type="ECO:0000313" key="3">
    <source>
        <dbReference type="EMBL" id="THU92963.1"/>
    </source>
</evidence>
<keyword evidence="4" id="KW-1185">Reference proteome</keyword>
<dbReference type="AlphaFoldDB" id="A0A4S8LV22"/>
<dbReference type="Proteomes" id="UP000297245">
    <property type="component" value="Unassembled WGS sequence"/>
</dbReference>
<accession>A0A4S8LV22</accession>
<reference evidence="3 4" key="1">
    <citation type="journal article" date="2019" name="Nat. Ecol. Evol.">
        <title>Megaphylogeny resolves global patterns of mushroom evolution.</title>
        <authorList>
            <person name="Varga T."/>
            <person name="Krizsan K."/>
            <person name="Foldi C."/>
            <person name="Dima B."/>
            <person name="Sanchez-Garcia M."/>
            <person name="Sanchez-Ramirez S."/>
            <person name="Szollosi G.J."/>
            <person name="Szarkandi J.G."/>
            <person name="Papp V."/>
            <person name="Albert L."/>
            <person name="Andreopoulos W."/>
            <person name="Angelini C."/>
            <person name="Antonin V."/>
            <person name="Barry K.W."/>
            <person name="Bougher N.L."/>
            <person name="Buchanan P."/>
            <person name="Buyck B."/>
            <person name="Bense V."/>
            <person name="Catcheside P."/>
            <person name="Chovatia M."/>
            <person name="Cooper J."/>
            <person name="Damon W."/>
            <person name="Desjardin D."/>
            <person name="Finy P."/>
            <person name="Geml J."/>
            <person name="Haridas S."/>
            <person name="Hughes K."/>
            <person name="Justo A."/>
            <person name="Karasinski D."/>
            <person name="Kautmanova I."/>
            <person name="Kiss B."/>
            <person name="Kocsube S."/>
            <person name="Kotiranta H."/>
            <person name="LaButti K.M."/>
            <person name="Lechner B.E."/>
            <person name="Liimatainen K."/>
            <person name="Lipzen A."/>
            <person name="Lukacs Z."/>
            <person name="Mihaltcheva S."/>
            <person name="Morgado L.N."/>
            <person name="Niskanen T."/>
            <person name="Noordeloos M.E."/>
            <person name="Ohm R.A."/>
            <person name="Ortiz-Santana B."/>
            <person name="Ovrebo C."/>
            <person name="Racz N."/>
            <person name="Riley R."/>
            <person name="Savchenko A."/>
            <person name="Shiryaev A."/>
            <person name="Soop K."/>
            <person name="Spirin V."/>
            <person name="Szebenyi C."/>
            <person name="Tomsovsky M."/>
            <person name="Tulloss R.E."/>
            <person name="Uehling J."/>
            <person name="Grigoriev I.V."/>
            <person name="Vagvolgyi C."/>
            <person name="Papp T."/>
            <person name="Martin F.M."/>
            <person name="Miettinen O."/>
            <person name="Hibbett D.S."/>
            <person name="Nagy L.G."/>
        </authorList>
    </citation>
    <scope>NUCLEOTIDE SEQUENCE [LARGE SCALE GENOMIC DNA]</scope>
    <source>
        <strain evidence="3 4">CBS 962.96</strain>
    </source>
</reference>
<sequence>MDRFMLLFLTLFSTYAIWSCPSDEHLDNPVCRSLSQYRTHVLEPYLLPPIQNALSHPSVAPVVSKIHAIERTVTPVVVRTYAIAQPYISKSAKLTQSGVNRTYKTLVLPQYEKYVLPQYRMRIAPYVNQLNDRMIEPYLTPIVVNTHIYTNKGFVYLHRIYTTVQPHVQSAYVRVRPHAQRAWTNAKPHLVRVVDSLQALLTVLVEKLGQLRRLYVDPHVMRIWDKVVELSGPTKTTPVTPAGETKASSIAPTESVSPSQTIIATPSPSPPITQEVETESAAPEETLSIVEPEETAVDAETITETNVEETISASFVAEAEEVLSASSVIVQSISPSSPVESVVASEESIEEPLSEEDDLQSFLDDLGILDETEPEEEVTEEDLLEEVPTNQTPEEAMASNIAAATEADRQAREARKEQTAIKRKAIEDRHRRWAYGLDELIHKKTREVRKELVRLRKGAVKSLGLDAKAKKEQEGQIQQKDEAELDEQLTHIDGEPVGDLLQLLEGEAGKLLKGLEGYLKKEQKEADAEDRLRKWMAVSEKVRSKFGNKVTEMREKVHRWYVGVRDLEVQECVAAATEIKNYAEGAQADLGLDYAWLDDVTYQDWQKYHDLMREFRKFEQEIQLVQNGSHANPPIDPLIPALDNLQTELEDVISGFEHSIRVLGMKIREVLFGPEEDNEPVIDVSEPTQPEEEEMFSILPIDPSPSAPSSPDKEGTEETTEFDASQVILGKGKEQVEEALKSVSVETPAHEEL</sequence>
<evidence type="ECO:0000256" key="2">
    <source>
        <dbReference type="SAM" id="SignalP"/>
    </source>
</evidence>
<evidence type="ECO:0000256" key="1">
    <source>
        <dbReference type="SAM" id="MobiDB-lite"/>
    </source>
</evidence>
<evidence type="ECO:0000313" key="4">
    <source>
        <dbReference type="Proteomes" id="UP000297245"/>
    </source>
</evidence>
<organism evidence="3 4">
    <name type="scientific">Dendrothele bispora (strain CBS 962.96)</name>
    <dbReference type="NCBI Taxonomy" id="1314807"/>
    <lineage>
        <taxon>Eukaryota</taxon>
        <taxon>Fungi</taxon>
        <taxon>Dikarya</taxon>
        <taxon>Basidiomycota</taxon>
        <taxon>Agaricomycotina</taxon>
        <taxon>Agaricomycetes</taxon>
        <taxon>Agaricomycetidae</taxon>
        <taxon>Agaricales</taxon>
        <taxon>Agaricales incertae sedis</taxon>
        <taxon>Dendrothele</taxon>
    </lineage>
</organism>
<gene>
    <name evidence="3" type="ORF">K435DRAFT_725740</name>
</gene>
<feature type="compositionally biased region" description="Polar residues" evidence="1">
    <location>
        <begin position="246"/>
        <end position="256"/>
    </location>
</feature>
<feature type="signal peptide" evidence="2">
    <location>
        <begin position="1"/>
        <end position="16"/>
    </location>
</feature>
<keyword evidence="2" id="KW-0732">Signal</keyword>
<proteinExistence type="predicted"/>
<dbReference type="EMBL" id="ML179262">
    <property type="protein sequence ID" value="THU92963.1"/>
    <property type="molecule type" value="Genomic_DNA"/>
</dbReference>
<protein>
    <submittedName>
        <fullName evidence="3">Uncharacterized protein</fullName>
    </submittedName>
</protein>